<keyword evidence="4 7" id="KW-0378">Hydrolase</keyword>
<dbReference type="EMBL" id="BMKI01000001">
    <property type="protein sequence ID" value="GGC75311.1"/>
    <property type="molecule type" value="Genomic_DNA"/>
</dbReference>
<dbReference type="Proteomes" id="UP000630615">
    <property type="component" value="Unassembled WGS sequence"/>
</dbReference>
<keyword evidence="5" id="KW-1035">Host cytoplasm</keyword>
<keyword evidence="2 7" id="KW-0929">Antimicrobial</keyword>
<evidence type="ECO:0000256" key="5">
    <source>
        <dbReference type="ARBA" id="ARBA00023200"/>
    </source>
</evidence>
<dbReference type="InterPro" id="IPR023346">
    <property type="entry name" value="Lysozyme-like_dom_sf"/>
</dbReference>
<evidence type="ECO:0000256" key="6">
    <source>
        <dbReference type="ARBA" id="ARBA00023295"/>
    </source>
</evidence>
<dbReference type="Gene3D" id="1.10.530.40">
    <property type="match status" value="1"/>
</dbReference>
<gene>
    <name evidence="8" type="ORF">GCM10011573_01110</name>
</gene>
<name>A0ABQ1NF82_9ENTE</name>
<comment type="caution">
    <text evidence="8">The sequence shown here is derived from an EMBL/GenBank/DDBJ whole genome shotgun (WGS) entry which is preliminary data.</text>
</comment>
<evidence type="ECO:0000313" key="9">
    <source>
        <dbReference type="Proteomes" id="UP000630615"/>
    </source>
</evidence>
<keyword evidence="3 7" id="KW-0081">Bacteriolytic enzyme</keyword>
<dbReference type="InterPro" id="IPR033907">
    <property type="entry name" value="Endolysin_autolysin"/>
</dbReference>
<comment type="catalytic activity">
    <reaction evidence="1 7">
        <text>Hydrolysis of (1-&gt;4)-beta-linkages between N-acetylmuramic acid and N-acetyl-D-glucosamine residues in a peptidoglycan and between N-acetyl-D-glucosamine residues in chitodextrins.</text>
        <dbReference type="EC" id="3.2.1.17"/>
    </reaction>
</comment>
<comment type="similarity">
    <text evidence="7">Belongs to the glycosyl hydrolase 24 family.</text>
</comment>
<evidence type="ECO:0000256" key="1">
    <source>
        <dbReference type="ARBA" id="ARBA00000632"/>
    </source>
</evidence>
<evidence type="ECO:0000313" key="8">
    <source>
        <dbReference type="EMBL" id="GGC75311.1"/>
    </source>
</evidence>
<reference evidence="9" key="1">
    <citation type="journal article" date="2019" name="Int. J. Syst. Evol. Microbiol.">
        <title>The Global Catalogue of Microorganisms (GCM) 10K type strain sequencing project: providing services to taxonomists for standard genome sequencing and annotation.</title>
        <authorList>
            <consortium name="The Broad Institute Genomics Platform"/>
            <consortium name="The Broad Institute Genome Sequencing Center for Infectious Disease"/>
            <person name="Wu L."/>
            <person name="Ma J."/>
        </authorList>
    </citation>
    <scope>NUCLEOTIDE SEQUENCE [LARGE SCALE GENOMIC DNA]</scope>
    <source>
        <strain evidence="9">CGMCC 1.15942</strain>
    </source>
</reference>
<dbReference type="InterPro" id="IPR051018">
    <property type="entry name" value="Bacteriophage_GH24"/>
</dbReference>
<protein>
    <recommendedName>
        <fullName evidence="7">Lysozyme</fullName>
        <ecNumber evidence="7">3.2.1.17</ecNumber>
    </recommendedName>
</protein>
<dbReference type="PANTHER" id="PTHR38107:SF3">
    <property type="entry name" value="LYSOZYME RRRD-RELATED"/>
    <property type="match status" value="1"/>
</dbReference>
<dbReference type="InterPro" id="IPR034690">
    <property type="entry name" value="Endolysin_T4_type"/>
</dbReference>
<dbReference type="EC" id="3.2.1.17" evidence="7"/>
<dbReference type="SUPFAM" id="SSF53955">
    <property type="entry name" value="Lysozyme-like"/>
    <property type="match status" value="1"/>
</dbReference>
<evidence type="ECO:0000256" key="7">
    <source>
        <dbReference type="RuleBase" id="RU003788"/>
    </source>
</evidence>
<evidence type="ECO:0000256" key="4">
    <source>
        <dbReference type="ARBA" id="ARBA00022801"/>
    </source>
</evidence>
<dbReference type="InterPro" id="IPR023347">
    <property type="entry name" value="Lysozyme_dom_sf"/>
</dbReference>
<dbReference type="CDD" id="cd00737">
    <property type="entry name" value="lyz_endolysin_autolysin"/>
    <property type="match status" value="1"/>
</dbReference>
<dbReference type="RefSeq" id="WP_088271455.1">
    <property type="nucleotide sequence ID" value="NZ_BMKI01000001.1"/>
</dbReference>
<keyword evidence="6 7" id="KW-0326">Glycosidase</keyword>
<dbReference type="InterPro" id="IPR002196">
    <property type="entry name" value="Glyco_hydro_24"/>
</dbReference>
<keyword evidence="9" id="KW-1185">Reference proteome</keyword>
<dbReference type="PANTHER" id="PTHR38107">
    <property type="match status" value="1"/>
</dbReference>
<proteinExistence type="inferred from homology"/>
<sequence>MANEGMTISQKGVTLVKQFEGLRLTAYQDSAGVWTIGYGHTKGGYAGMSITQAQAEAFLKEDLLTHASGISKYVKVQLNQNQFDALASFHFNLGPNILYNSALLSYLNSQQWQAAATEMKRYVYSNGQILQGLVNRRAAEAALFLEAPFPSRPCKVKVGNIVLLSGGAKITSPWSSNEPIPANRVNQYYKVEEIHTLNSKWESSEYEVLISSNETSYRKWIYEQDLSLAPAAKFNVGLKVRLSTAATNASIHWSRRVLEKKYLGQEYTISQVAPTAESRSPYQYLISSPTLGNLWVLEQDLMDRTIWFITNEPFMNQGHNQNPEVKNGTLYKTIINDIPLESGAKSMAEFVRQNTWPMLTNGNVFLIEYPTHLMVKVVGIKPEWTDYMTSECLRLTKGQIPTYNERDMKVVPQADKKYNWVEIDNLPKDWQAISNRLRGNLREKFCQYFLSTRVSYGKQSDGKFYLQIINIENNERAVELATKLKRWFPGDTNAYTNAQVFLQK</sequence>
<evidence type="ECO:0000256" key="2">
    <source>
        <dbReference type="ARBA" id="ARBA00022529"/>
    </source>
</evidence>
<dbReference type="Pfam" id="PF00959">
    <property type="entry name" value="Phage_lysozyme"/>
    <property type="match status" value="1"/>
</dbReference>
<organism evidence="8 9">
    <name type="scientific">Enterococcus wangshanyuanii</name>
    <dbReference type="NCBI Taxonomy" id="2005703"/>
    <lineage>
        <taxon>Bacteria</taxon>
        <taxon>Bacillati</taxon>
        <taxon>Bacillota</taxon>
        <taxon>Bacilli</taxon>
        <taxon>Lactobacillales</taxon>
        <taxon>Enterococcaceae</taxon>
        <taxon>Enterococcus</taxon>
    </lineage>
</organism>
<dbReference type="HAMAP" id="MF_04110">
    <property type="entry name" value="ENDOLYSIN_T4"/>
    <property type="match status" value="1"/>
</dbReference>
<evidence type="ECO:0000256" key="3">
    <source>
        <dbReference type="ARBA" id="ARBA00022638"/>
    </source>
</evidence>
<accession>A0ABQ1NF82</accession>